<name>A0A8D8YNR3_9HEMI</name>
<evidence type="ECO:0000313" key="1">
    <source>
        <dbReference type="EMBL" id="CAG6731782.1"/>
    </source>
</evidence>
<dbReference type="EMBL" id="HBUF01384901">
    <property type="protein sequence ID" value="CAG6731784.1"/>
    <property type="molecule type" value="Transcribed_RNA"/>
</dbReference>
<dbReference type="EMBL" id="HBUF01508475">
    <property type="protein sequence ID" value="CAG6746201.1"/>
    <property type="molecule type" value="Transcribed_RNA"/>
</dbReference>
<protein>
    <submittedName>
        <fullName evidence="1">Uncharacterized protein</fullName>
    </submittedName>
</protein>
<reference evidence="1" key="1">
    <citation type="submission" date="2021-05" db="EMBL/GenBank/DDBJ databases">
        <authorList>
            <person name="Alioto T."/>
            <person name="Alioto T."/>
            <person name="Gomez Garrido J."/>
        </authorList>
    </citation>
    <scope>NUCLEOTIDE SEQUENCE</scope>
</reference>
<dbReference type="EMBL" id="HBUF01134607">
    <property type="protein sequence ID" value="CAG6644972.1"/>
    <property type="molecule type" value="Transcribed_RNA"/>
</dbReference>
<sequence>MRAVSTRICRSATIRPRPSSSIPALWLRRPPCLWPRTSITFCSNMRPILNCGHWAPLNLPLRPPPPPGYNPWHLYLNWYSDCRVGTMFPLEQAWCRMMASG</sequence>
<dbReference type="EMBL" id="HBUF01194865">
    <property type="protein sequence ID" value="CAG6659660.1"/>
    <property type="molecule type" value="Transcribed_RNA"/>
</dbReference>
<dbReference type="AlphaFoldDB" id="A0A8D8YNR3"/>
<proteinExistence type="predicted"/>
<dbReference type="EMBL" id="HBUF01194864">
    <property type="protein sequence ID" value="CAG6659658.1"/>
    <property type="molecule type" value="Transcribed_RNA"/>
</dbReference>
<accession>A0A8D8YNR3</accession>
<organism evidence="1">
    <name type="scientific">Cacopsylla melanoneura</name>
    <dbReference type="NCBI Taxonomy" id="428564"/>
    <lineage>
        <taxon>Eukaryota</taxon>
        <taxon>Metazoa</taxon>
        <taxon>Ecdysozoa</taxon>
        <taxon>Arthropoda</taxon>
        <taxon>Hexapoda</taxon>
        <taxon>Insecta</taxon>
        <taxon>Pterygota</taxon>
        <taxon>Neoptera</taxon>
        <taxon>Paraneoptera</taxon>
        <taxon>Hemiptera</taxon>
        <taxon>Sternorrhyncha</taxon>
        <taxon>Psylloidea</taxon>
        <taxon>Psyllidae</taxon>
        <taxon>Psyllinae</taxon>
        <taxon>Cacopsylla</taxon>
    </lineage>
</organism>
<dbReference type="EMBL" id="HBUF01384900">
    <property type="protein sequence ID" value="CAG6731782.1"/>
    <property type="molecule type" value="Transcribed_RNA"/>
</dbReference>
<dbReference type="EMBL" id="HBUF01134608">
    <property type="protein sequence ID" value="CAG6644975.1"/>
    <property type="molecule type" value="Transcribed_RNA"/>
</dbReference>
<dbReference type="EMBL" id="HBUF01508474">
    <property type="protein sequence ID" value="CAG6746199.1"/>
    <property type="molecule type" value="Transcribed_RNA"/>
</dbReference>